<name>A0A1M5L6W4_9BRAD</name>
<organism evidence="3 4">
    <name type="scientific">Bradyrhizobium erythrophlei</name>
    <dbReference type="NCBI Taxonomy" id="1437360"/>
    <lineage>
        <taxon>Bacteria</taxon>
        <taxon>Pseudomonadati</taxon>
        <taxon>Pseudomonadota</taxon>
        <taxon>Alphaproteobacteria</taxon>
        <taxon>Hyphomicrobiales</taxon>
        <taxon>Nitrobacteraceae</taxon>
        <taxon>Bradyrhizobium</taxon>
    </lineage>
</organism>
<dbReference type="EMBL" id="LT670818">
    <property type="protein sequence ID" value="SHG60696.1"/>
    <property type="molecule type" value="Genomic_DNA"/>
</dbReference>
<dbReference type="GO" id="GO:0061928">
    <property type="term" value="F:glutathione specific gamma-glutamylcyclotransferase activity"/>
    <property type="evidence" value="ECO:0007669"/>
    <property type="project" value="UniProtKB-EC"/>
</dbReference>
<dbReference type="OrthoDB" id="9795692at2"/>
<dbReference type="GO" id="GO:0006751">
    <property type="term" value="P:glutathione catabolic process"/>
    <property type="evidence" value="ECO:0007669"/>
    <property type="project" value="InterPro"/>
</dbReference>
<dbReference type="SUPFAM" id="SSF110857">
    <property type="entry name" value="Gamma-glutamyl cyclotransferase-like"/>
    <property type="match status" value="1"/>
</dbReference>
<dbReference type="Proteomes" id="UP000190675">
    <property type="component" value="Chromosome I"/>
</dbReference>
<dbReference type="Gene3D" id="3.10.490.10">
    <property type="entry name" value="Gamma-glutamyl cyclotransferase-like"/>
    <property type="match status" value="1"/>
</dbReference>
<dbReference type="RefSeq" id="WP_079566864.1">
    <property type="nucleotide sequence ID" value="NZ_LT670818.1"/>
</dbReference>
<proteinExistence type="predicted"/>
<evidence type="ECO:0000313" key="3">
    <source>
        <dbReference type="EMBL" id="SHG60696.1"/>
    </source>
</evidence>
<reference evidence="3 4" key="1">
    <citation type="submission" date="2016-11" db="EMBL/GenBank/DDBJ databases">
        <authorList>
            <person name="Jaros S."/>
            <person name="Januszkiewicz K."/>
            <person name="Wedrychowicz H."/>
        </authorList>
    </citation>
    <scope>NUCLEOTIDE SEQUENCE [LARGE SCALE GENOMIC DNA]</scope>
    <source>
        <strain evidence="3 4">GAS242</strain>
    </source>
</reference>
<dbReference type="AlphaFoldDB" id="A0A1M5L6W4"/>
<accession>A0A1M5L6W4</accession>
<dbReference type="InterPro" id="IPR006840">
    <property type="entry name" value="ChaC"/>
</dbReference>
<evidence type="ECO:0000256" key="1">
    <source>
        <dbReference type="ARBA" id="ARBA00012344"/>
    </source>
</evidence>
<dbReference type="Pfam" id="PF04752">
    <property type="entry name" value="ChaC"/>
    <property type="match status" value="1"/>
</dbReference>
<dbReference type="PANTHER" id="PTHR12192:SF2">
    <property type="entry name" value="GLUTATHIONE-SPECIFIC GAMMA-GLUTAMYLCYCLOTRANSFERASE 2"/>
    <property type="match status" value="1"/>
</dbReference>
<dbReference type="InterPro" id="IPR013024">
    <property type="entry name" value="GGCT-like"/>
</dbReference>
<dbReference type="CDD" id="cd06661">
    <property type="entry name" value="GGCT_like"/>
    <property type="match status" value="1"/>
</dbReference>
<protein>
    <recommendedName>
        <fullName evidence="1">glutathione-specific gamma-glutamylcyclotransferase</fullName>
        <ecNumber evidence="1">4.3.2.7</ecNumber>
    </recommendedName>
</protein>
<dbReference type="EC" id="4.3.2.7" evidence="1"/>
<evidence type="ECO:0000313" key="4">
    <source>
        <dbReference type="Proteomes" id="UP000190675"/>
    </source>
</evidence>
<gene>
    <name evidence="3" type="ORF">SAMN05444169_3296</name>
</gene>
<dbReference type="GO" id="GO:0005737">
    <property type="term" value="C:cytoplasm"/>
    <property type="evidence" value="ECO:0007669"/>
    <property type="project" value="TreeGrafter"/>
</dbReference>
<evidence type="ECO:0000256" key="2">
    <source>
        <dbReference type="ARBA" id="ARBA00023239"/>
    </source>
</evidence>
<dbReference type="InterPro" id="IPR036568">
    <property type="entry name" value="GGCT-like_sf"/>
</dbReference>
<dbReference type="FunFam" id="3.10.490.10:FF:000015">
    <property type="entry name" value="Gamma-glutamylcyclotransferase"/>
    <property type="match status" value="1"/>
</dbReference>
<sequence length="197" mass="22141">MQAKIQSEAELSKGDLWVFGYGSLMWRPGFPFLEQVPARLIGEHRALCVYSFVHRGTPEKPGLVLGLDRGGACRGVAFRVAEKHHADTVAYLRAREQVTSVYREVMRSVWLENEPRQRVSALAYVVDRGHVQYAGRLSLAEQLRHVQQGHGQSGANRDYVISTVKAIEAEGFRDAPLHQLALMLHDDRPLHQPPPEA</sequence>
<keyword evidence="2" id="KW-0456">Lyase</keyword>
<dbReference type="PANTHER" id="PTHR12192">
    <property type="entry name" value="CATION TRANSPORT PROTEIN CHAC-RELATED"/>
    <property type="match status" value="1"/>
</dbReference>